<dbReference type="Proteomes" id="UP001500888">
    <property type="component" value="Unassembled WGS sequence"/>
</dbReference>
<sequence>MWLRAAKAATRQARLADTAAPVRWLHAEIPGVGVLEVISHLRNVWIGLPSWTA</sequence>
<name>A0ABP7ILG8_9ACTN</name>
<dbReference type="EMBL" id="BAAAZR010000014">
    <property type="protein sequence ID" value="GAA3821261.1"/>
    <property type="molecule type" value="Genomic_DNA"/>
</dbReference>
<proteinExistence type="predicted"/>
<accession>A0ABP7ILG8</accession>
<gene>
    <name evidence="1" type="ORF">GCM10022226_46930</name>
</gene>
<keyword evidence="2" id="KW-1185">Reference proteome</keyword>
<dbReference type="RefSeq" id="WP_344943973.1">
    <property type="nucleotide sequence ID" value="NZ_BAAAZR010000014.1"/>
</dbReference>
<evidence type="ECO:0000313" key="2">
    <source>
        <dbReference type="Proteomes" id="UP001500888"/>
    </source>
</evidence>
<evidence type="ECO:0000313" key="1">
    <source>
        <dbReference type="EMBL" id="GAA3821261.1"/>
    </source>
</evidence>
<organism evidence="1 2">
    <name type="scientific">Sphaerisporangium flaviroseum</name>
    <dbReference type="NCBI Taxonomy" id="509199"/>
    <lineage>
        <taxon>Bacteria</taxon>
        <taxon>Bacillati</taxon>
        <taxon>Actinomycetota</taxon>
        <taxon>Actinomycetes</taxon>
        <taxon>Streptosporangiales</taxon>
        <taxon>Streptosporangiaceae</taxon>
        <taxon>Sphaerisporangium</taxon>
    </lineage>
</organism>
<reference evidence="2" key="1">
    <citation type="journal article" date="2019" name="Int. J. Syst. Evol. Microbiol.">
        <title>The Global Catalogue of Microorganisms (GCM) 10K type strain sequencing project: providing services to taxonomists for standard genome sequencing and annotation.</title>
        <authorList>
            <consortium name="The Broad Institute Genomics Platform"/>
            <consortium name="The Broad Institute Genome Sequencing Center for Infectious Disease"/>
            <person name="Wu L."/>
            <person name="Ma J."/>
        </authorList>
    </citation>
    <scope>NUCLEOTIDE SEQUENCE [LARGE SCALE GENOMIC DNA]</scope>
    <source>
        <strain evidence="2">JCM 16908</strain>
    </source>
</reference>
<protein>
    <submittedName>
        <fullName evidence="1">Uncharacterized protein</fullName>
    </submittedName>
</protein>
<comment type="caution">
    <text evidence="1">The sequence shown here is derived from an EMBL/GenBank/DDBJ whole genome shotgun (WGS) entry which is preliminary data.</text>
</comment>